<dbReference type="SUPFAM" id="SSF54427">
    <property type="entry name" value="NTF2-like"/>
    <property type="match status" value="1"/>
</dbReference>
<dbReference type="Pfam" id="PF14534">
    <property type="entry name" value="DUF4440"/>
    <property type="match status" value="1"/>
</dbReference>
<evidence type="ECO:0000313" key="3">
    <source>
        <dbReference type="Proteomes" id="UP001610063"/>
    </source>
</evidence>
<dbReference type="EMBL" id="JBIPKE010000004">
    <property type="protein sequence ID" value="MFH6981830.1"/>
    <property type="molecule type" value="Genomic_DNA"/>
</dbReference>
<protein>
    <submittedName>
        <fullName evidence="2">Nuclear transport factor 2 family protein</fullName>
    </submittedName>
</protein>
<dbReference type="Proteomes" id="UP001610063">
    <property type="component" value="Unassembled WGS sequence"/>
</dbReference>
<dbReference type="InterPro" id="IPR032710">
    <property type="entry name" value="NTF2-like_dom_sf"/>
</dbReference>
<evidence type="ECO:0000313" key="2">
    <source>
        <dbReference type="EMBL" id="MFH6981830.1"/>
    </source>
</evidence>
<dbReference type="PROSITE" id="PS51257">
    <property type="entry name" value="PROKAR_LIPOPROTEIN"/>
    <property type="match status" value="1"/>
</dbReference>
<dbReference type="RefSeq" id="WP_395415681.1">
    <property type="nucleotide sequence ID" value="NZ_JBIPKE010000004.1"/>
</dbReference>
<proteinExistence type="predicted"/>
<keyword evidence="3" id="KW-1185">Reference proteome</keyword>
<evidence type="ECO:0000259" key="1">
    <source>
        <dbReference type="Pfam" id="PF14534"/>
    </source>
</evidence>
<dbReference type="InterPro" id="IPR027843">
    <property type="entry name" value="DUF4440"/>
</dbReference>
<reference evidence="2 3" key="1">
    <citation type="journal article" date="2013" name="Int. J. Syst. Evol. Microbiol.">
        <title>Marinoscillum luteum sp. nov., isolated from marine sediment.</title>
        <authorList>
            <person name="Cha I.T."/>
            <person name="Park S.J."/>
            <person name="Kim S.J."/>
            <person name="Kim J.G."/>
            <person name="Jung M.Y."/>
            <person name="Shin K.S."/>
            <person name="Kwon K.K."/>
            <person name="Yang S.H."/>
            <person name="Seo Y.S."/>
            <person name="Rhee S.K."/>
        </authorList>
    </citation>
    <scope>NUCLEOTIDE SEQUENCE [LARGE SCALE GENOMIC DNA]</scope>
    <source>
        <strain evidence="2 3">KCTC 23939</strain>
    </source>
</reference>
<sequence>MKLTRRAQFGILAWLLLAGGSCENNTENTSAADEIRLMEQLHVHGILEKDSSTLKKILAKDLVVNAPSNNVVDLNMAMEALKLGYIDYTSYEQKIDEIKIIENIGIVMGLETVMPTGLTGPTGTVEKRRFTDIWMYQNNQWLMIARQASNSSVE</sequence>
<name>A0ABW7N497_9BACT</name>
<gene>
    <name evidence="2" type="ORF">ACHKAR_00195</name>
</gene>
<feature type="domain" description="DUF4440" evidence="1">
    <location>
        <begin position="38"/>
        <end position="143"/>
    </location>
</feature>
<organism evidence="2 3">
    <name type="scientific">Marinoscillum luteum</name>
    <dbReference type="NCBI Taxonomy" id="861051"/>
    <lineage>
        <taxon>Bacteria</taxon>
        <taxon>Pseudomonadati</taxon>
        <taxon>Bacteroidota</taxon>
        <taxon>Cytophagia</taxon>
        <taxon>Cytophagales</taxon>
        <taxon>Reichenbachiellaceae</taxon>
        <taxon>Marinoscillum</taxon>
    </lineage>
</organism>
<comment type="caution">
    <text evidence="2">The sequence shown here is derived from an EMBL/GenBank/DDBJ whole genome shotgun (WGS) entry which is preliminary data.</text>
</comment>
<accession>A0ABW7N497</accession>
<dbReference type="Gene3D" id="3.10.450.50">
    <property type="match status" value="1"/>
</dbReference>